<evidence type="ECO:0000313" key="2">
    <source>
        <dbReference type="EMBL" id="CAI9967673.1"/>
    </source>
</evidence>
<reference evidence="1" key="1">
    <citation type="submission" date="2023-06" db="EMBL/GenBank/DDBJ databases">
        <authorList>
            <person name="Kurt Z."/>
        </authorList>
    </citation>
    <scope>NUCLEOTIDE SEQUENCE</scope>
</reference>
<dbReference type="EMBL" id="CATOUU010000791">
    <property type="protein sequence ID" value="CAI9948826.1"/>
    <property type="molecule type" value="Genomic_DNA"/>
</dbReference>
<name>A0AA86PZ99_9EUKA</name>
<evidence type="ECO:0000313" key="1">
    <source>
        <dbReference type="EMBL" id="CAI9948826.1"/>
    </source>
</evidence>
<dbReference type="Proteomes" id="UP001642409">
    <property type="component" value="Unassembled WGS sequence"/>
</dbReference>
<evidence type="ECO:0000313" key="4">
    <source>
        <dbReference type="EMBL" id="CAL6103111.1"/>
    </source>
</evidence>
<dbReference type="AlphaFoldDB" id="A0AA86PZ99"/>
<dbReference type="EMBL" id="CAXDID020000562">
    <property type="protein sequence ID" value="CAL6103111.1"/>
    <property type="molecule type" value="Genomic_DNA"/>
</dbReference>
<gene>
    <name evidence="1" type="ORF">HINF_LOCUS36471</name>
    <name evidence="2" type="ORF">HINF_LOCUS55318</name>
    <name evidence="3" type="ORF">HINF_LOCUS56360</name>
    <name evidence="4" type="ORF">HINF_LOCUS71988</name>
</gene>
<evidence type="ECO:0000313" key="5">
    <source>
        <dbReference type="Proteomes" id="UP001642409"/>
    </source>
</evidence>
<dbReference type="EMBL" id="CATOUU010001028">
    <property type="protein sequence ID" value="CAI9967673.1"/>
    <property type="molecule type" value="Genomic_DNA"/>
</dbReference>
<sequence length="111" mass="13407">MRFVSRSDYQKFHINSPDPHRDYETRYVPSDDLNELLFIRKDEVSQRLNEKYKAELSTVTKNSKKVNNDQNQYIPRATSSLERKRGFLTYKHQDQNQCYEVIRQLQQDYGI</sequence>
<dbReference type="EMBL" id="CAXDID020000304">
    <property type="protein sequence ID" value="CAL6073978.1"/>
    <property type="molecule type" value="Genomic_DNA"/>
</dbReference>
<organism evidence="1">
    <name type="scientific">Hexamita inflata</name>
    <dbReference type="NCBI Taxonomy" id="28002"/>
    <lineage>
        <taxon>Eukaryota</taxon>
        <taxon>Metamonada</taxon>
        <taxon>Diplomonadida</taxon>
        <taxon>Hexamitidae</taxon>
        <taxon>Hexamitinae</taxon>
        <taxon>Hexamita</taxon>
    </lineage>
</organism>
<keyword evidence="5" id="KW-1185">Reference proteome</keyword>
<proteinExistence type="predicted"/>
<protein>
    <submittedName>
        <fullName evidence="3">Hypothetical_protein</fullName>
    </submittedName>
</protein>
<comment type="caution">
    <text evidence="1">The sequence shown here is derived from an EMBL/GenBank/DDBJ whole genome shotgun (WGS) entry which is preliminary data.</text>
</comment>
<accession>A0AA86PZ99</accession>
<reference evidence="3 5" key="2">
    <citation type="submission" date="2024-07" db="EMBL/GenBank/DDBJ databases">
        <authorList>
            <person name="Akdeniz Z."/>
        </authorList>
    </citation>
    <scope>NUCLEOTIDE SEQUENCE [LARGE SCALE GENOMIC DNA]</scope>
</reference>
<evidence type="ECO:0000313" key="3">
    <source>
        <dbReference type="EMBL" id="CAL6073978.1"/>
    </source>
</evidence>